<dbReference type="RefSeq" id="WP_271013107.1">
    <property type="nucleotide sequence ID" value="NZ_JAQIFT010000061.1"/>
</dbReference>
<evidence type="ECO:0000256" key="2">
    <source>
        <dbReference type="ARBA" id="ARBA00022692"/>
    </source>
</evidence>
<evidence type="ECO:0000256" key="1">
    <source>
        <dbReference type="ARBA" id="ARBA00004141"/>
    </source>
</evidence>
<keyword evidence="2 5" id="KW-0812">Transmembrane</keyword>
<feature type="domain" description="O-antigen ligase-related" evidence="6">
    <location>
        <begin position="460"/>
        <end position="539"/>
    </location>
</feature>
<feature type="transmembrane region" description="Helical" evidence="5">
    <location>
        <begin position="93"/>
        <end position="115"/>
    </location>
</feature>
<evidence type="ECO:0000313" key="7">
    <source>
        <dbReference type="EMBL" id="MDA3733223.1"/>
    </source>
</evidence>
<keyword evidence="7" id="KW-0436">Ligase</keyword>
<evidence type="ECO:0000259" key="6">
    <source>
        <dbReference type="Pfam" id="PF04932"/>
    </source>
</evidence>
<dbReference type="GO" id="GO:0016874">
    <property type="term" value="F:ligase activity"/>
    <property type="evidence" value="ECO:0007669"/>
    <property type="project" value="UniProtKB-KW"/>
</dbReference>
<sequence>MIEKEKEVQGKYTFNFKWVVFIPIMLLLGVVPLMVRLVKTDIPAEYILYITGNNIDFFTQFKAQAIVALVIVMGVILFLTWKKEYVKKDKISYIYYGMSALFIMMTLLSGFLSSYREVTTWGLPNHAEGMVILVCYIVMMLYTYYCVKEKKDYKFILIPLAFLVVCTTVLGFFQYIGKDLFMTELGNKIIIPEHYAEDRGILTGLYESKRIYGTMFHYNYVGSFAAMMVPLFLTLTCLMKGYKSKLAFGFLSLCSLFLLFGSTSRAGLIGFACSIVVFIILFGRSFMKHWKGLVIAVVIGMISVIGLDMVTHGSIFSRVPALVADIKEMFQSAPQDFGYKSNLPIQDIIQKDGRITFKLKDKSLTVSMTEDGPKFEDEVGNEIVYIYMDLGQGARYFTQEQKFEDMIFHVRQVQDQYYLILAYQNTKVLTLGMSDEGIQIVDDYTYEPKELVEPPAIGFKGKERMGSARGYIWSRSLPLLKDTLFLGFGPDTYAFEFPQDDILGKWYAYDTPNMVVDKPHNLYLQIAINEGVIALIAFLVLVGTYIVHAIQLYGFKKGYSVIEILGSAVLLAIIGYLGAGMFNDSVVPVAPIFWILLGTGMATNFIVAKEQKGARAKMSHATINMKTRKHV</sequence>
<feature type="transmembrane region" description="Helical" evidence="5">
    <location>
        <begin position="293"/>
        <end position="310"/>
    </location>
</feature>
<feature type="transmembrane region" description="Helical" evidence="5">
    <location>
        <begin position="63"/>
        <end position="81"/>
    </location>
</feature>
<protein>
    <submittedName>
        <fullName evidence="7">O-antigen ligase family protein</fullName>
    </submittedName>
</protein>
<dbReference type="PANTHER" id="PTHR37422:SF13">
    <property type="entry name" value="LIPOPOLYSACCHARIDE BIOSYNTHESIS PROTEIN PA4999-RELATED"/>
    <property type="match status" value="1"/>
</dbReference>
<dbReference type="InterPro" id="IPR007016">
    <property type="entry name" value="O-antigen_ligase-rel_domated"/>
</dbReference>
<comment type="caution">
    <text evidence="7">The sequence shown here is derived from an EMBL/GenBank/DDBJ whole genome shotgun (WGS) entry which is preliminary data.</text>
</comment>
<evidence type="ECO:0000313" key="8">
    <source>
        <dbReference type="Proteomes" id="UP001169242"/>
    </source>
</evidence>
<dbReference type="Proteomes" id="UP001169242">
    <property type="component" value="Unassembled WGS sequence"/>
</dbReference>
<evidence type="ECO:0000256" key="4">
    <source>
        <dbReference type="ARBA" id="ARBA00023136"/>
    </source>
</evidence>
<dbReference type="Pfam" id="PF04932">
    <property type="entry name" value="Wzy_C"/>
    <property type="match status" value="1"/>
</dbReference>
<feature type="transmembrane region" description="Helical" evidence="5">
    <location>
        <begin position="585"/>
        <end position="608"/>
    </location>
</feature>
<feature type="transmembrane region" description="Helical" evidence="5">
    <location>
        <begin position="268"/>
        <end position="286"/>
    </location>
</feature>
<feature type="transmembrane region" description="Helical" evidence="5">
    <location>
        <begin position="246"/>
        <end position="262"/>
    </location>
</feature>
<gene>
    <name evidence="7" type="ORF">PBV87_17230</name>
</gene>
<organism evidence="7 8">
    <name type="scientific">Holtiella tumoricola</name>
    <dbReference type="NCBI Taxonomy" id="3018743"/>
    <lineage>
        <taxon>Bacteria</taxon>
        <taxon>Bacillati</taxon>
        <taxon>Bacillota</taxon>
        <taxon>Clostridia</taxon>
        <taxon>Lachnospirales</taxon>
        <taxon>Cellulosilyticaceae</taxon>
        <taxon>Holtiella</taxon>
    </lineage>
</organism>
<feature type="transmembrane region" description="Helical" evidence="5">
    <location>
        <begin position="522"/>
        <end position="547"/>
    </location>
</feature>
<dbReference type="GO" id="GO:0016020">
    <property type="term" value="C:membrane"/>
    <property type="evidence" value="ECO:0007669"/>
    <property type="project" value="UniProtKB-SubCell"/>
</dbReference>
<evidence type="ECO:0000256" key="3">
    <source>
        <dbReference type="ARBA" id="ARBA00022989"/>
    </source>
</evidence>
<dbReference type="InterPro" id="IPR051533">
    <property type="entry name" value="WaaL-like"/>
</dbReference>
<dbReference type="EMBL" id="JAQIFT010000061">
    <property type="protein sequence ID" value="MDA3733223.1"/>
    <property type="molecule type" value="Genomic_DNA"/>
</dbReference>
<feature type="transmembrane region" description="Helical" evidence="5">
    <location>
        <begin position="559"/>
        <end position="579"/>
    </location>
</feature>
<name>A0AA42DQ78_9FIRM</name>
<feature type="transmembrane region" description="Helical" evidence="5">
    <location>
        <begin position="12"/>
        <end position="35"/>
    </location>
</feature>
<reference evidence="7" key="1">
    <citation type="journal article" date="2023" name="Int. J. Syst. Evol. Microbiol.">
        <title>&lt;i&gt;Holtiella tumoricola&lt;/i&gt; gen. nov. sp. nov., isolated from a human clinical sample.</title>
        <authorList>
            <person name="Allen-Vercoe E."/>
            <person name="Daigneault M.C."/>
            <person name="Vancuren S.J."/>
            <person name="Cochrane K."/>
            <person name="O'Neal L.L."/>
            <person name="Sankaranarayanan K."/>
            <person name="Lawson P.A."/>
        </authorList>
    </citation>
    <scope>NUCLEOTIDE SEQUENCE</scope>
    <source>
        <strain evidence="7">CC70A</strain>
    </source>
</reference>
<keyword evidence="4 5" id="KW-0472">Membrane</keyword>
<feature type="transmembrane region" description="Helical" evidence="5">
    <location>
        <begin position="218"/>
        <end position="239"/>
    </location>
</feature>
<keyword evidence="3 5" id="KW-1133">Transmembrane helix</keyword>
<dbReference type="AlphaFoldDB" id="A0AA42DQ78"/>
<comment type="subcellular location">
    <subcellularLocation>
        <location evidence="1">Membrane</location>
        <topology evidence="1">Multi-pass membrane protein</topology>
    </subcellularLocation>
</comment>
<evidence type="ECO:0000256" key="5">
    <source>
        <dbReference type="SAM" id="Phobius"/>
    </source>
</evidence>
<feature type="transmembrane region" description="Helical" evidence="5">
    <location>
        <begin position="127"/>
        <end position="145"/>
    </location>
</feature>
<accession>A0AA42DQ78</accession>
<proteinExistence type="predicted"/>
<keyword evidence="8" id="KW-1185">Reference proteome</keyword>
<feature type="transmembrane region" description="Helical" evidence="5">
    <location>
        <begin position="157"/>
        <end position="176"/>
    </location>
</feature>
<dbReference type="PANTHER" id="PTHR37422">
    <property type="entry name" value="TEICHURONIC ACID BIOSYNTHESIS PROTEIN TUAE"/>
    <property type="match status" value="1"/>
</dbReference>